<feature type="domain" description="TonB-dependent receptor plug" evidence="15">
    <location>
        <begin position="56"/>
        <end position="163"/>
    </location>
</feature>
<keyword evidence="10 11" id="KW-0998">Cell outer membrane</keyword>
<keyword evidence="17" id="KW-1185">Reference proteome</keyword>
<evidence type="ECO:0000256" key="2">
    <source>
        <dbReference type="ARBA" id="ARBA00022448"/>
    </source>
</evidence>
<evidence type="ECO:0000259" key="14">
    <source>
        <dbReference type="Pfam" id="PF00593"/>
    </source>
</evidence>
<proteinExistence type="inferred from homology"/>
<gene>
    <name evidence="16" type="ORF">ABUH87_16300</name>
</gene>
<dbReference type="RefSeq" id="WP_367775169.1">
    <property type="nucleotide sequence ID" value="NZ_JBFNXR010000052.1"/>
</dbReference>
<dbReference type="PANTHER" id="PTHR32552:SF81">
    <property type="entry name" value="TONB-DEPENDENT OUTER MEMBRANE RECEPTOR"/>
    <property type="match status" value="1"/>
</dbReference>
<evidence type="ECO:0000313" key="17">
    <source>
        <dbReference type="Proteomes" id="UP001556118"/>
    </source>
</evidence>
<keyword evidence="6" id="KW-0408">Iron</keyword>
<evidence type="ECO:0000256" key="7">
    <source>
        <dbReference type="ARBA" id="ARBA00023065"/>
    </source>
</evidence>
<sequence>MNCNRKRRITAIVTSAPLLACTLPALAQDAAGPSATASIDSSDIIVTARKRQESILQVPVVVTAVSGETLQNLQVTQVSDLPRLVPGLVLGGNLLSIGPQVTIRGVGTSSSDPGVDQSVSLNIDGLSLGQGLAFGSGMFDVAQVEVLKGPQALFYGKSSPGGVISLRTADPTDKNELIARASYDFEGREGRGELIVSGPVTETLKLRLAGTYSEGGGYFYNVAVPASGTGALAPRRREPQPRNLVLRGTALWNPLDGLTARLKVNHAYDSSIHGELFQLSSCPSGSDQAFGFGSGLPGSPIPPAPNFLTPLDPLPFTVGNDCKLNRDLNTVYMDPAAFPGITNGGVPYLTNKQDFGTLELNYDLGSGLSLNSTTAYYNLRSSSLVNSAQSGPAGVALAVSNDFRRREFTQELRLNSDFSGPLNFTLGGFYQDGQIYDRVIFYRNRTYGFLSPAVIGAEILNDDRSTTVDIKTYSLFGQARYQVLDTLELAAGVRWNDETRSQRVYDFLNDVDLTPTLPRTRINAKNFSPEITMNYTPTSDLTIFGSYKKGYKSGSFKMGVPPVAGEDNAFGDERVQGYELGMKARLLDRRMLANIAFYDYRYRGLQVGGIEPSTSGVPVIRTVNAGKARTYGVDFDISYRPPVVEGLSVNGSLNWNRARYLELGNVPCYTGQTIAQGCTEFFVPSASQATSLPGSVQVGGQSGFYTGQDLSGAPLIRAPKWAANFGFSYEVPVGSGLRLMATNNNQYSSRYTTFLATERPNDDQFQDKYIKVDASLALMDKDDRWEVALIGRNITKQYTTANCTPANFAGGNVIGNPITGGTTTGPSGAAAVGCYTDPGRAVYLRLTLRPFN</sequence>
<accession>A0ABV3RF48</accession>
<dbReference type="InterPro" id="IPR039426">
    <property type="entry name" value="TonB-dep_rcpt-like"/>
</dbReference>
<evidence type="ECO:0000256" key="12">
    <source>
        <dbReference type="RuleBase" id="RU003357"/>
    </source>
</evidence>
<evidence type="ECO:0000313" key="16">
    <source>
        <dbReference type="EMBL" id="MEW9856699.1"/>
    </source>
</evidence>
<organism evidence="16 17">
    <name type="scientific">Novosphingobium rhizovicinum</name>
    <dbReference type="NCBI Taxonomy" id="3228928"/>
    <lineage>
        <taxon>Bacteria</taxon>
        <taxon>Pseudomonadati</taxon>
        <taxon>Pseudomonadota</taxon>
        <taxon>Alphaproteobacteria</taxon>
        <taxon>Sphingomonadales</taxon>
        <taxon>Sphingomonadaceae</taxon>
        <taxon>Novosphingobium</taxon>
    </lineage>
</organism>
<dbReference type="PANTHER" id="PTHR32552">
    <property type="entry name" value="FERRICHROME IRON RECEPTOR-RELATED"/>
    <property type="match status" value="1"/>
</dbReference>
<evidence type="ECO:0000259" key="15">
    <source>
        <dbReference type="Pfam" id="PF07715"/>
    </source>
</evidence>
<name>A0ABV3RF48_9SPHN</name>
<dbReference type="Gene3D" id="2.40.170.20">
    <property type="entry name" value="TonB-dependent receptor, beta-barrel domain"/>
    <property type="match status" value="2"/>
</dbReference>
<dbReference type="Pfam" id="PF07715">
    <property type="entry name" value="Plug"/>
    <property type="match status" value="1"/>
</dbReference>
<dbReference type="Proteomes" id="UP001556118">
    <property type="component" value="Unassembled WGS sequence"/>
</dbReference>
<dbReference type="Pfam" id="PF00593">
    <property type="entry name" value="TonB_dep_Rec_b-barrel"/>
    <property type="match status" value="1"/>
</dbReference>
<feature type="chain" id="PRO_5046750643" evidence="13">
    <location>
        <begin position="28"/>
        <end position="852"/>
    </location>
</feature>
<evidence type="ECO:0000256" key="11">
    <source>
        <dbReference type="PROSITE-ProRule" id="PRU01360"/>
    </source>
</evidence>
<evidence type="ECO:0000256" key="1">
    <source>
        <dbReference type="ARBA" id="ARBA00004571"/>
    </source>
</evidence>
<dbReference type="InterPro" id="IPR036942">
    <property type="entry name" value="Beta-barrel_TonB_sf"/>
</dbReference>
<keyword evidence="5 11" id="KW-0812">Transmembrane</keyword>
<comment type="similarity">
    <text evidence="11 12">Belongs to the TonB-dependent receptor family.</text>
</comment>
<feature type="domain" description="TonB-dependent receptor-like beta-barrel" evidence="14">
    <location>
        <begin position="341"/>
        <end position="793"/>
    </location>
</feature>
<evidence type="ECO:0000256" key="4">
    <source>
        <dbReference type="ARBA" id="ARBA00022496"/>
    </source>
</evidence>
<evidence type="ECO:0000256" key="8">
    <source>
        <dbReference type="ARBA" id="ARBA00023077"/>
    </source>
</evidence>
<keyword evidence="13" id="KW-0732">Signal</keyword>
<dbReference type="InterPro" id="IPR000531">
    <property type="entry name" value="Beta-barrel_TonB"/>
</dbReference>
<evidence type="ECO:0000256" key="9">
    <source>
        <dbReference type="ARBA" id="ARBA00023136"/>
    </source>
</evidence>
<keyword evidence="4" id="KW-0410">Iron transport</keyword>
<keyword evidence="16" id="KW-0675">Receptor</keyword>
<evidence type="ECO:0000256" key="5">
    <source>
        <dbReference type="ARBA" id="ARBA00022692"/>
    </source>
</evidence>
<comment type="subcellular location">
    <subcellularLocation>
        <location evidence="1 11">Cell outer membrane</location>
        <topology evidence="1 11">Multi-pass membrane protein</topology>
    </subcellularLocation>
</comment>
<evidence type="ECO:0000256" key="13">
    <source>
        <dbReference type="SAM" id="SignalP"/>
    </source>
</evidence>
<keyword evidence="8 12" id="KW-0798">TonB box</keyword>
<evidence type="ECO:0000256" key="6">
    <source>
        <dbReference type="ARBA" id="ARBA00023004"/>
    </source>
</evidence>
<dbReference type="EMBL" id="JBFNXR010000052">
    <property type="protein sequence ID" value="MEW9856699.1"/>
    <property type="molecule type" value="Genomic_DNA"/>
</dbReference>
<feature type="signal peptide" evidence="13">
    <location>
        <begin position="1"/>
        <end position="27"/>
    </location>
</feature>
<dbReference type="SUPFAM" id="SSF56935">
    <property type="entry name" value="Porins"/>
    <property type="match status" value="1"/>
</dbReference>
<dbReference type="InterPro" id="IPR012910">
    <property type="entry name" value="Plug_dom"/>
</dbReference>
<evidence type="ECO:0000256" key="3">
    <source>
        <dbReference type="ARBA" id="ARBA00022452"/>
    </source>
</evidence>
<dbReference type="PROSITE" id="PS52016">
    <property type="entry name" value="TONB_DEPENDENT_REC_3"/>
    <property type="match status" value="1"/>
</dbReference>
<reference evidence="16 17" key="1">
    <citation type="submission" date="2024-06" db="EMBL/GenBank/DDBJ databases">
        <title>Novosphingobium rhizovicinus M1R2S20.</title>
        <authorList>
            <person name="Sun J.-Q."/>
        </authorList>
    </citation>
    <scope>NUCLEOTIDE SEQUENCE [LARGE SCALE GENOMIC DNA]</scope>
    <source>
        <strain evidence="16 17">M1R2S20</strain>
    </source>
</reference>
<keyword evidence="7" id="KW-0406">Ion transport</keyword>
<evidence type="ECO:0000256" key="10">
    <source>
        <dbReference type="ARBA" id="ARBA00023237"/>
    </source>
</evidence>
<keyword evidence="2 11" id="KW-0813">Transport</keyword>
<keyword evidence="3 11" id="KW-1134">Transmembrane beta strand</keyword>
<comment type="caution">
    <text evidence="16">The sequence shown here is derived from an EMBL/GenBank/DDBJ whole genome shotgun (WGS) entry which is preliminary data.</text>
</comment>
<protein>
    <submittedName>
        <fullName evidence="16">TonB-dependent receptor</fullName>
    </submittedName>
</protein>
<keyword evidence="9 11" id="KW-0472">Membrane</keyword>